<evidence type="ECO:0000313" key="4">
    <source>
        <dbReference type="Proteomes" id="UP000270094"/>
    </source>
</evidence>
<protein>
    <submittedName>
        <fullName evidence="3">Uncharacterized protein</fullName>
    </submittedName>
</protein>
<evidence type="ECO:0000256" key="2">
    <source>
        <dbReference type="SAM" id="SignalP"/>
    </source>
</evidence>
<dbReference type="EMBL" id="UYYB01116672">
    <property type="protein sequence ID" value="VDM82244.1"/>
    <property type="molecule type" value="Genomic_DNA"/>
</dbReference>
<keyword evidence="2" id="KW-0732">Signal</keyword>
<sequence>MPNVLLTALVMIALYSAVSGEEEGGKRGENKLSCAQVPIGDWSIVSYDRNRSEPSARLAVVPKSPTAVHFDVESRSLGGGKFRDLVKFNPTKPGPNLLDVYYGGDKVDEIYYEVRVLRVAEVKVFNA</sequence>
<dbReference type="OrthoDB" id="5801012at2759"/>
<dbReference type="PROSITE" id="PS50194">
    <property type="entry name" value="FILAMIN_REPEAT"/>
    <property type="match status" value="1"/>
</dbReference>
<evidence type="ECO:0000313" key="3">
    <source>
        <dbReference type="EMBL" id="VDM82244.1"/>
    </source>
</evidence>
<dbReference type="Proteomes" id="UP000270094">
    <property type="component" value="Unassembled WGS sequence"/>
</dbReference>
<feature type="signal peptide" evidence="2">
    <location>
        <begin position="1"/>
        <end position="20"/>
    </location>
</feature>
<gene>
    <name evidence="3" type="ORF">SVUK_LOCUS17242</name>
</gene>
<organism evidence="3 4">
    <name type="scientific">Strongylus vulgaris</name>
    <name type="common">Blood worm</name>
    <dbReference type="NCBI Taxonomy" id="40348"/>
    <lineage>
        <taxon>Eukaryota</taxon>
        <taxon>Metazoa</taxon>
        <taxon>Ecdysozoa</taxon>
        <taxon>Nematoda</taxon>
        <taxon>Chromadorea</taxon>
        <taxon>Rhabditida</taxon>
        <taxon>Rhabditina</taxon>
        <taxon>Rhabditomorpha</taxon>
        <taxon>Strongyloidea</taxon>
        <taxon>Strongylidae</taxon>
        <taxon>Strongylus</taxon>
    </lineage>
</organism>
<reference evidence="3 4" key="1">
    <citation type="submission" date="2018-11" db="EMBL/GenBank/DDBJ databases">
        <authorList>
            <consortium name="Pathogen Informatics"/>
        </authorList>
    </citation>
    <scope>NUCLEOTIDE SEQUENCE [LARGE SCALE GENOMIC DNA]</scope>
</reference>
<dbReference type="InterPro" id="IPR017868">
    <property type="entry name" value="Filamin/ABP280_repeat-like"/>
</dbReference>
<name>A0A3P7JTV2_STRVU</name>
<keyword evidence="4" id="KW-1185">Reference proteome</keyword>
<dbReference type="AlphaFoldDB" id="A0A3P7JTV2"/>
<feature type="chain" id="PRO_5018025193" evidence="2">
    <location>
        <begin position="21"/>
        <end position="127"/>
    </location>
</feature>
<proteinExistence type="predicted"/>
<evidence type="ECO:0000256" key="1">
    <source>
        <dbReference type="PROSITE-ProRule" id="PRU00087"/>
    </source>
</evidence>
<accession>A0A3P7JTV2</accession>
<feature type="repeat" description="Filamin" evidence="1">
    <location>
        <begin position="16"/>
        <end position="116"/>
    </location>
</feature>